<feature type="compositionally biased region" description="Polar residues" evidence="11">
    <location>
        <begin position="1438"/>
        <end position="1452"/>
    </location>
</feature>
<dbReference type="CDD" id="cd18604">
    <property type="entry name" value="ABC_6TM_VMR1_D2_like"/>
    <property type="match status" value="1"/>
</dbReference>
<evidence type="ECO:0000313" key="15">
    <source>
        <dbReference type="EMBL" id="KAF6231614.1"/>
    </source>
</evidence>
<evidence type="ECO:0000256" key="1">
    <source>
        <dbReference type="ARBA" id="ARBA00004141"/>
    </source>
</evidence>
<dbReference type="InterPro" id="IPR003439">
    <property type="entry name" value="ABC_transporter-like_ATP-bd"/>
</dbReference>
<feature type="transmembrane region" description="Helical" evidence="12">
    <location>
        <begin position="168"/>
        <end position="189"/>
    </location>
</feature>
<comment type="caution">
    <text evidence="15">The sequence shown here is derived from an EMBL/GenBank/DDBJ whole genome shotgun (WGS) entry which is preliminary data.</text>
</comment>
<feature type="transmembrane region" description="Helical" evidence="12">
    <location>
        <begin position="475"/>
        <end position="493"/>
    </location>
</feature>
<dbReference type="SMART" id="SM00382">
    <property type="entry name" value="AAA"/>
    <property type="match status" value="2"/>
</dbReference>
<comment type="subcellular location">
    <subcellularLocation>
        <location evidence="1">Membrane</location>
        <topology evidence="1">Multi-pass membrane protein</topology>
    </subcellularLocation>
</comment>
<evidence type="ECO:0000256" key="9">
    <source>
        <dbReference type="ARBA" id="ARBA00023136"/>
    </source>
</evidence>
<dbReference type="CDD" id="cd03250">
    <property type="entry name" value="ABCC_MRP_domain1"/>
    <property type="match status" value="1"/>
</dbReference>
<dbReference type="InterPro" id="IPR027417">
    <property type="entry name" value="P-loop_NTPase"/>
</dbReference>
<feature type="domain" description="ABC transporter" evidence="13">
    <location>
        <begin position="1317"/>
        <end position="1580"/>
    </location>
</feature>
<keyword evidence="5" id="KW-0677">Repeat</keyword>
<evidence type="ECO:0000259" key="14">
    <source>
        <dbReference type="PROSITE" id="PS50929"/>
    </source>
</evidence>
<dbReference type="Gene3D" id="3.40.50.300">
    <property type="entry name" value="P-loop containing nucleotide triphosphate hydrolases"/>
    <property type="match status" value="2"/>
</dbReference>
<dbReference type="InterPro" id="IPR017871">
    <property type="entry name" value="ABC_transporter-like_CS"/>
</dbReference>
<feature type="transmembrane region" description="Helical" evidence="12">
    <location>
        <begin position="1233"/>
        <end position="1251"/>
    </location>
</feature>
<accession>A0A8H6L130</accession>
<keyword evidence="6" id="KW-0547">Nucleotide-binding</keyword>
<keyword evidence="8 12" id="KW-1133">Transmembrane helix</keyword>
<evidence type="ECO:0008006" key="17">
    <source>
        <dbReference type="Google" id="ProtNLM"/>
    </source>
</evidence>
<feature type="domain" description="ABC transmembrane type-1" evidence="14">
    <location>
        <begin position="982"/>
        <end position="1282"/>
    </location>
</feature>
<dbReference type="PROSITE" id="PS50929">
    <property type="entry name" value="ABC_TM1F"/>
    <property type="match status" value="2"/>
</dbReference>
<protein>
    <recommendedName>
        <fullName evidence="17">ABC transporter</fullName>
    </recommendedName>
</protein>
<feature type="domain" description="ABC transporter" evidence="13">
    <location>
        <begin position="643"/>
        <end position="894"/>
    </location>
</feature>
<evidence type="ECO:0000259" key="13">
    <source>
        <dbReference type="PROSITE" id="PS50893"/>
    </source>
</evidence>
<keyword evidence="3" id="KW-0813">Transport</keyword>
<feature type="transmembrane region" description="Helical" evidence="12">
    <location>
        <begin position="6"/>
        <end position="27"/>
    </location>
</feature>
<dbReference type="SUPFAM" id="SSF90123">
    <property type="entry name" value="ABC transporter transmembrane region"/>
    <property type="match status" value="2"/>
</dbReference>
<reference evidence="15 16" key="1">
    <citation type="journal article" date="2020" name="Genomics">
        <title>Complete, high-quality genomes from long-read metagenomic sequencing of two wolf lichen thalli reveals enigmatic genome architecture.</title>
        <authorList>
            <person name="McKenzie S.K."/>
            <person name="Walston R.F."/>
            <person name="Allen J.L."/>
        </authorList>
    </citation>
    <scope>NUCLEOTIDE SEQUENCE [LARGE SCALE GENOMIC DNA]</scope>
    <source>
        <strain evidence="15">WasteWater2</strain>
    </source>
</reference>
<dbReference type="EMBL" id="JACCJC010000055">
    <property type="protein sequence ID" value="KAF6231614.1"/>
    <property type="molecule type" value="Genomic_DNA"/>
</dbReference>
<dbReference type="RefSeq" id="XP_037161046.1">
    <property type="nucleotide sequence ID" value="XM_037312032.1"/>
</dbReference>
<dbReference type="CDD" id="cd18596">
    <property type="entry name" value="ABC_6TM_VMR1_D1_like"/>
    <property type="match status" value="1"/>
</dbReference>
<keyword evidence="4 12" id="KW-0812">Transmembrane</keyword>
<feature type="transmembrane region" description="Helical" evidence="12">
    <location>
        <begin position="308"/>
        <end position="331"/>
    </location>
</feature>
<feature type="transmembrane region" description="Helical" evidence="12">
    <location>
        <begin position="560"/>
        <end position="581"/>
    </location>
</feature>
<dbReference type="InterPro" id="IPR003593">
    <property type="entry name" value="AAA+_ATPase"/>
</dbReference>
<evidence type="ECO:0000256" key="2">
    <source>
        <dbReference type="ARBA" id="ARBA00009726"/>
    </source>
</evidence>
<feature type="transmembrane region" description="Helical" evidence="12">
    <location>
        <begin position="72"/>
        <end position="93"/>
    </location>
</feature>
<feature type="transmembrane region" description="Helical" evidence="12">
    <location>
        <begin position="105"/>
        <end position="123"/>
    </location>
</feature>
<evidence type="ECO:0000256" key="12">
    <source>
        <dbReference type="SAM" id="Phobius"/>
    </source>
</evidence>
<dbReference type="FunFam" id="3.40.50.300:FF:000610">
    <property type="entry name" value="Multidrug resistance-associated ABC transporter"/>
    <property type="match status" value="1"/>
</dbReference>
<dbReference type="CDD" id="cd03244">
    <property type="entry name" value="ABCC_MRP_domain2"/>
    <property type="match status" value="1"/>
</dbReference>
<dbReference type="Pfam" id="PF00005">
    <property type="entry name" value="ABC_tran"/>
    <property type="match status" value="2"/>
</dbReference>
<evidence type="ECO:0000256" key="10">
    <source>
        <dbReference type="ARBA" id="ARBA00023180"/>
    </source>
</evidence>
<organism evidence="15 16">
    <name type="scientific">Letharia columbiana</name>
    <dbReference type="NCBI Taxonomy" id="112416"/>
    <lineage>
        <taxon>Eukaryota</taxon>
        <taxon>Fungi</taxon>
        <taxon>Dikarya</taxon>
        <taxon>Ascomycota</taxon>
        <taxon>Pezizomycotina</taxon>
        <taxon>Lecanoromycetes</taxon>
        <taxon>OSLEUM clade</taxon>
        <taxon>Lecanoromycetidae</taxon>
        <taxon>Lecanorales</taxon>
        <taxon>Lecanorineae</taxon>
        <taxon>Parmeliaceae</taxon>
        <taxon>Letharia</taxon>
    </lineage>
</organism>
<evidence type="ECO:0000256" key="11">
    <source>
        <dbReference type="SAM" id="MobiDB-lite"/>
    </source>
</evidence>
<dbReference type="PROSITE" id="PS50893">
    <property type="entry name" value="ABC_TRANSPORTER_2"/>
    <property type="match status" value="2"/>
</dbReference>
<keyword evidence="10" id="KW-0325">Glycoprotein</keyword>
<feature type="transmembrane region" description="Helical" evidence="12">
    <location>
        <begin position="1121"/>
        <end position="1138"/>
    </location>
</feature>
<dbReference type="SUPFAM" id="SSF52540">
    <property type="entry name" value="P-loop containing nucleoside triphosphate hydrolases"/>
    <property type="match status" value="2"/>
</dbReference>
<feature type="transmembrane region" description="Helical" evidence="12">
    <location>
        <begin position="135"/>
        <end position="156"/>
    </location>
</feature>
<dbReference type="GO" id="GO:0016020">
    <property type="term" value="C:membrane"/>
    <property type="evidence" value="ECO:0007669"/>
    <property type="project" value="UniProtKB-SubCell"/>
</dbReference>
<evidence type="ECO:0000313" key="16">
    <source>
        <dbReference type="Proteomes" id="UP000578531"/>
    </source>
</evidence>
<feature type="domain" description="ABC transmembrane type-1" evidence="14">
    <location>
        <begin position="278"/>
        <end position="616"/>
    </location>
</feature>
<dbReference type="GO" id="GO:0016887">
    <property type="term" value="F:ATP hydrolysis activity"/>
    <property type="evidence" value="ECO:0007669"/>
    <property type="project" value="InterPro"/>
</dbReference>
<sequence>MERSPSPSSIAGLTALVLVFFTSVPAFSKLFKSATSEARDNAPNETSHLYEDEDGIATEETQKGYTAVLPKYLALLCSVMGFSVSMGIAVYTTVHPRLTLCFENWLSVGTWSCLIIQTAYIAFERDPIKRYNYGCLNALAYALLTAATCIRLVMLLSYLSSPWSNDALIWSDVLQICAAVSCCLSCLSLPRRPVVEEGGMLVDGQYTVSAFGRYTFTWAGLTLILARKKKTLGLDDLPNLHVEGRSAYRQEYLSTLKTKDQLWKTLVFAHLPELLFQALFTTLQSVAQFVPQLVLYQLLKRLESQTKGTLAGGSTWGLVIALGLAIILSAWTQAWLHWIVLARLGQPLRTELSAMIFSKATRRKDVKGVLQPKQATDVDAVNGTSIPTAFSGINDQKTAETHPMSGSTPGQAETATAEDAAEEDTQKSRQSTINLLGVDAERVADFATYYYLIPQTVVMLTVSIAFLIKLIGWKSLLAGLSVFAIALPLNIYTSKSYSDAQGDIMKVRDQKMIVITEALQGIRQIKFSAQEQQWQEKIGKKRDEELATQWRVFRLDTGLLAIWILGPVMLSAVSLSVYSVLNSGLSASVAFTSITVMGSMEVSLAVLPEVIADCLEAWVSVKRINEYLKAPERDPYIISGDAIDFKDASVAWPSDSQEEDPDRFILKNINVRFPNKELSVISGKTGSGKSLFLASILGEADLLAGQVRVPQAPSFEERFDNKANRSDWIIDPAIAFVAQIPWIENATIKDNILFGLPFDSGRYKKVLNCCALEKDLDLLPDGELTDIGANGINLSGGQRWRISFSRALYSRAGILVLDDIFSAVDAHVGRQLFEDALTGELGTGRTRILVTHHVGLVLPKTAYTVVLGEGTVQHAGLVEDLKATGVLEEIMKQQQEGHAKDLKKNAEALQQAEHAANGSLSKVLSHASATTNKIDDGELDIQGKAQPKKFTEDEKRETGRMSLNIYKQYLVSSGGFWFWGPIMILYAVYQGLILGRSWFIGIWTRSYKTQSHSFFVQMLPSNYSPVRGSGYNTQTSNDNLSFYLGIYIGLSIVICIFGTLRYFFVYLGSLRASKKLFEDLTYAVLRAPLRWLDTTPVGRTLNRFTADFAAIDSRLGNDIGFLLYHILELVGIIIAGLFVSPIMLLFSLILLLLCGWVTRWYLSGAREVKRLESNAKSPIFEQFGSALAGIGTIRAFDKTDVYIERMFAKIDTHARAYWFLWLCQRWLALRSNAIGAAFSILVAAVIAFYGIEASLAGFALSFALQYSSAILWTTRCYANCELNFNAVERVAEYANLPIENQSASVKVPAAWPTEGRLQVSNLVAGYAADLPPVLKGLSFSVEKNQRVGVVGRTGAGKSSLTLALFRFLEAREGSVHIDSIDVSKISLHDLRSRIAIIPQDPVLFSGTVRSNLDAFDQHTDSELYDALQRVHLIRTTGTTSQGELAESDSGSDTPIPAIAPDTNTNTNTFRSLSSRISEGGLNLSQGQRQLLCLARAIVSRPKIMVLDEATSAVDMATDVLIQRSIREEFQDSTLIVIAHRLSTIADFDKILVMDDGVGVEFDGPEELLGKDGGVFKGMVEQSGERQRLWEIIGGFAEGEGREGE</sequence>
<evidence type="ECO:0000256" key="8">
    <source>
        <dbReference type="ARBA" id="ARBA00022989"/>
    </source>
</evidence>
<dbReference type="InterPro" id="IPR011527">
    <property type="entry name" value="ABC1_TM_dom"/>
</dbReference>
<dbReference type="Pfam" id="PF00664">
    <property type="entry name" value="ABC_membrane"/>
    <property type="match status" value="2"/>
</dbReference>
<dbReference type="OrthoDB" id="6500128at2759"/>
<dbReference type="FunFam" id="3.40.50.300:FF:000825">
    <property type="entry name" value="ABC bile acid transporter"/>
    <property type="match status" value="1"/>
</dbReference>
<dbReference type="GO" id="GO:0140359">
    <property type="term" value="F:ABC-type transporter activity"/>
    <property type="evidence" value="ECO:0007669"/>
    <property type="project" value="InterPro"/>
</dbReference>
<dbReference type="GO" id="GO:0005524">
    <property type="term" value="F:ATP binding"/>
    <property type="evidence" value="ECO:0007669"/>
    <property type="project" value="UniProtKB-KW"/>
</dbReference>
<dbReference type="Proteomes" id="UP000578531">
    <property type="component" value="Unassembled WGS sequence"/>
</dbReference>
<feature type="transmembrane region" description="Helical" evidence="12">
    <location>
        <begin position="1144"/>
        <end position="1162"/>
    </location>
</feature>
<keyword evidence="16" id="KW-1185">Reference proteome</keyword>
<keyword evidence="7" id="KW-0067">ATP-binding</keyword>
<feature type="region of interest" description="Disordered" evidence="11">
    <location>
        <begin position="1438"/>
        <end position="1466"/>
    </location>
</feature>
<feature type="transmembrane region" description="Helical" evidence="12">
    <location>
        <begin position="1042"/>
        <end position="1064"/>
    </location>
</feature>
<proteinExistence type="inferred from homology"/>
<name>A0A8H6L130_9LECA</name>
<dbReference type="PANTHER" id="PTHR24223:SF456">
    <property type="entry name" value="MULTIDRUG RESISTANCE-ASSOCIATED PROTEIN LETHAL(2)03659"/>
    <property type="match status" value="1"/>
</dbReference>
<dbReference type="PROSITE" id="PS00211">
    <property type="entry name" value="ABC_TRANSPORTER_1"/>
    <property type="match status" value="1"/>
</dbReference>
<evidence type="ECO:0000256" key="7">
    <source>
        <dbReference type="ARBA" id="ARBA00022840"/>
    </source>
</evidence>
<feature type="region of interest" description="Disordered" evidence="11">
    <location>
        <begin position="935"/>
        <end position="955"/>
    </location>
</feature>
<gene>
    <name evidence="15" type="ORF">HO173_010146</name>
</gene>
<dbReference type="InterPro" id="IPR050173">
    <property type="entry name" value="ABC_transporter_C-like"/>
</dbReference>
<comment type="similarity">
    <text evidence="2">Belongs to the ABC transporter superfamily. ABCC family. Conjugate transporter (TC 3.A.1.208) subfamily.</text>
</comment>
<dbReference type="GO" id="GO:0005737">
    <property type="term" value="C:cytoplasm"/>
    <property type="evidence" value="ECO:0007669"/>
    <property type="project" value="UniProtKB-ARBA"/>
</dbReference>
<evidence type="ECO:0000256" key="5">
    <source>
        <dbReference type="ARBA" id="ARBA00022737"/>
    </source>
</evidence>
<dbReference type="PANTHER" id="PTHR24223">
    <property type="entry name" value="ATP-BINDING CASSETTE SUB-FAMILY C"/>
    <property type="match status" value="1"/>
</dbReference>
<feature type="transmembrane region" description="Helical" evidence="12">
    <location>
        <begin position="969"/>
        <end position="989"/>
    </location>
</feature>
<keyword evidence="9 12" id="KW-0472">Membrane</keyword>
<dbReference type="InterPro" id="IPR036640">
    <property type="entry name" value="ABC1_TM_sf"/>
</dbReference>
<dbReference type="GeneID" id="59291793"/>
<dbReference type="Gene3D" id="1.20.1560.10">
    <property type="entry name" value="ABC transporter type 1, transmembrane domain"/>
    <property type="match status" value="2"/>
</dbReference>
<evidence type="ECO:0000256" key="3">
    <source>
        <dbReference type="ARBA" id="ARBA00022448"/>
    </source>
</evidence>
<feature type="transmembrane region" description="Helical" evidence="12">
    <location>
        <begin position="449"/>
        <end position="468"/>
    </location>
</feature>
<evidence type="ECO:0000256" key="6">
    <source>
        <dbReference type="ARBA" id="ARBA00022741"/>
    </source>
</evidence>
<dbReference type="FunFam" id="1.20.1560.10:FF:000013">
    <property type="entry name" value="ABC transporter C family member 2"/>
    <property type="match status" value="1"/>
</dbReference>
<evidence type="ECO:0000256" key="4">
    <source>
        <dbReference type="ARBA" id="ARBA00022692"/>
    </source>
</evidence>
<feature type="region of interest" description="Disordered" evidence="11">
    <location>
        <begin position="396"/>
        <end position="428"/>
    </location>
</feature>